<sequence length="308" mass="33233">MTSSNSRTHPLRRDALIALVAERQHGVASRRQLLDAGLSEDAISRRIASGLLHPRYRGVYAVGHPALSSDGLLMAAVLAAGPGSALSHRSAASLLGLRATARRAIDVVSPRQPPERAGITGHRSRLLGPEDLTAVRGIPVTTVARTLADLAPLLDSRGLDRVWRRAEELRAIDVFAIARQLRPGRAGTAALRRLLAAADEGLLATLTRSELEILFLELVAAAGLPTPLMNVPIDAAGGRYEVDALWPSVRLVVELDGWSVHGTRSAFEDDRRRDADLARAGFRVVRFTWRRVVTDPVVVGTTLADLLR</sequence>
<dbReference type="InterPro" id="IPR011335">
    <property type="entry name" value="Restrct_endonuc-II-like"/>
</dbReference>
<feature type="domain" description="AbiEi antitoxin N-terminal" evidence="2">
    <location>
        <begin position="17"/>
        <end position="62"/>
    </location>
</feature>
<accession>H0EBU4</accession>
<dbReference type="InterPro" id="IPR007569">
    <property type="entry name" value="DUF559"/>
</dbReference>
<dbReference type="Proteomes" id="UP000005143">
    <property type="component" value="Unassembled WGS sequence"/>
</dbReference>
<evidence type="ECO:0000259" key="1">
    <source>
        <dbReference type="Pfam" id="PF04480"/>
    </source>
</evidence>
<evidence type="ECO:0000313" key="3">
    <source>
        <dbReference type="EMBL" id="EHN08846.1"/>
    </source>
</evidence>
<evidence type="ECO:0000313" key="4">
    <source>
        <dbReference type="Proteomes" id="UP000005143"/>
    </source>
</evidence>
<organism evidence="3 4">
    <name type="scientific">Patulibacter medicamentivorans</name>
    <dbReference type="NCBI Taxonomy" id="1097667"/>
    <lineage>
        <taxon>Bacteria</taxon>
        <taxon>Bacillati</taxon>
        <taxon>Actinomycetota</taxon>
        <taxon>Thermoleophilia</taxon>
        <taxon>Solirubrobacterales</taxon>
        <taxon>Patulibacteraceae</taxon>
        <taxon>Patulibacter</taxon>
    </lineage>
</organism>
<keyword evidence="4" id="KW-1185">Reference proteome</keyword>
<reference evidence="3 4" key="1">
    <citation type="journal article" date="2013" name="Biodegradation">
        <title>Quantitative proteomic analysis of ibuprofen-degrading Patulibacter sp. strain I11.</title>
        <authorList>
            <person name="Almeida B."/>
            <person name="Kjeldal H."/>
            <person name="Lolas I."/>
            <person name="Knudsen A.D."/>
            <person name="Carvalho G."/>
            <person name="Nielsen K.L."/>
            <person name="Barreto Crespo M.T."/>
            <person name="Stensballe A."/>
            <person name="Nielsen J.L."/>
        </authorList>
    </citation>
    <scope>NUCLEOTIDE SEQUENCE [LARGE SCALE GENOMIC DNA]</scope>
    <source>
        <strain evidence="3 4">I11</strain>
    </source>
</reference>
<dbReference type="EMBL" id="AGUD01000318">
    <property type="protein sequence ID" value="EHN08846.1"/>
    <property type="molecule type" value="Genomic_DNA"/>
</dbReference>
<dbReference type="PATRIC" id="fig|1097667.3.peg.4288"/>
<dbReference type="SUPFAM" id="SSF52980">
    <property type="entry name" value="Restriction endonuclease-like"/>
    <property type="match status" value="1"/>
</dbReference>
<dbReference type="InterPro" id="IPR025159">
    <property type="entry name" value="AbiEi_N"/>
</dbReference>
<dbReference type="OrthoDB" id="5243722at2"/>
<protein>
    <submittedName>
        <fullName evidence="3">Uncharacterized protein</fullName>
    </submittedName>
</protein>
<dbReference type="Pfam" id="PF13338">
    <property type="entry name" value="AbiEi_4"/>
    <property type="match status" value="1"/>
</dbReference>
<comment type="caution">
    <text evidence="3">The sequence shown here is derived from an EMBL/GenBank/DDBJ whole genome shotgun (WGS) entry which is preliminary data.</text>
</comment>
<gene>
    <name evidence="3" type="ORF">PAI11_43270</name>
</gene>
<dbReference type="Pfam" id="PF04480">
    <property type="entry name" value="DUF559"/>
    <property type="match status" value="1"/>
</dbReference>
<dbReference type="RefSeq" id="WP_007579272.1">
    <property type="nucleotide sequence ID" value="NZ_AGUD01000318.1"/>
</dbReference>
<feature type="domain" description="DUF559" evidence="1">
    <location>
        <begin position="238"/>
        <end position="298"/>
    </location>
</feature>
<dbReference type="AlphaFoldDB" id="H0EBU4"/>
<evidence type="ECO:0000259" key="2">
    <source>
        <dbReference type="Pfam" id="PF13338"/>
    </source>
</evidence>
<proteinExistence type="predicted"/>
<dbReference type="Gene3D" id="3.40.960.10">
    <property type="entry name" value="VSR Endonuclease"/>
    <property type="match status" value="1"/>
</dbReference>
<name>H0EBU4_9ACTN</name>